<dbReference type="EMBL" id="JAIQCV010000007">
    <property type="protein sequence ID" value="KAH1082455.1"/>
    <property type="molecule type" value="Genomic_DNA"/>
</dbReference>
<reference evidence="1 2" key="1">
    <citation type="journal article" date="2021" name="Plant Biotechnol. J.">
        <title>Multi-omics assisted identification of the key and species-specific regulatory components of drought-tolerant mechanisms in Gossypium stocksii.</title>
        <authorList>
            <person name="Yu D."/>
            <person name="Ke L."/>
            <person name="Zhang D."/>
            <person name="Wu Y."/>
            <person name="Sun Y."/>
            <person name="Mei J."/>
            <person name="Sun J."/>
            <person name="Sun Y."/>
        </authorList>
    </citation>
    <scope>NUCLEOTIDE SEQUENCE [LARGE SCALE GENOMIC DNA]</scope>
    <source>
        <strain evidence="2">cv. E1</strain>
        <tissue evidence="1">Leaf</tissue>
    </source>
</reference>
<dbReference type="Proteomes" id="UP000828251">
    <property type="component" value="Unassembled WGS sequence"/>
</dbReference>
<proteinExistence type="predicted"/>
<organism evidence="1 2">
    <name type="scientific">Gossypium stocksii</name>
    <dbReference type="NCBI Taxonomy" id="47602"/>
    <lineage>
        <taxon>Eukaryota</taxon>
        <taxon>Viridiplantae</taxon>
        <taxon>Streptophyta</taxon>
        <taxon>Embryophyta</taxon>
        <taxon>Tracheophyta</taxon>
        <taxon>Spermatophyta</taxon>
        <taxon>Magnoliopsida</taxon>
        <taxon>eudicotyledons</taxon>
        <taxon>Gunneridae</taxon>
        <taxon>Pentapetalae</taxon>
        <taxon>rosids</taxon>
        <taxon>malvids</taxon>
        <taxon>Malvales</taxon>
        <taxon>Malvaceae</taxon>
        <taxon>Malvoideae</taxon>
        <taxon>Gossypium</taxon>
    </lineage>
</organism>
<keyword evidence="2" id="KW-1185">Reference proteome</keyword>
<comment type="caution">
    <text evidence="1">The sequence shown here is derived from an EMBL/GenBank/DDBJ whole genome shotgun (WGS) entry which is preliminary data.</text>
</comment>
<sequence length="68" mass="7700">MAASLISFDYKHIFATQAVMHVGGKMEAQNTHFPPFMRRVYNHTQGHSAATRSADRWVSHHGISDRFG</sequence>
<evidence type="ECO:0000313" key="1">
    <source>
        <dbReference type="EMBL" id="KAH1082455.1"/>
    </source>
</evidence>
<protein>
    <submittedName>
        <fullName evidence="1">Uncharacterized protein</fullName>
    </submittedName>
</protein>
<accession>A0A9D3VG16</accession>
<evidence type="ECO:0000313" key="2">
    <source>
        <dbReference type="Proteomes" id="UP000828251"/>
    </source>
</evidence>
<gene>
    <name evidence="1" type="ORF">J1N35_022216</name>
</gene>
<name>A0A9D3VG16_9ROSI</name>
<dbReference type="AlphaFoldDB" id="A0A9D3VG16"/>